<keyword evidence="1" id="KW-0547">Nucleotide-binding</keyword>
<name>A0A9E2S9Y8_9BACT</name>
<keyword evidence="1" id="KW-0067">ATP-binding</keyword>
<reference evidence="1" key="1">
    <citation type="submission" date="2021-06" db="EMBL/GenBank/DDBJ databases">
        <authorList>
            <person name="Huq M.A."/>
        </authorList>
    </citation>
    <scope>NUCLEOTIDE SEQUENCE</scope>
    <source>
        <strain evidence="1">MAH-26</strain>
    </source>
</reference>
<organism evidence="1 2">
    <name type="scientific">Pinibacter aurantiacus</name>
    <dbReference type="NCBI Taxonomy" id="2851599"/>
    <lineage>
        <taxon>Bacteria</taxon>
        <taxon>Pseudomonadati</taxon>
        <taxon>Bacteroidota</taxon>
        <taxon>Chitinophagia</taxon>
        <taxon>Chitinophagales</taxon>
        <taxon>Chitinophagaceae</taxon>
        <taxon>Pinibacter</taxon>
    </lineage>
</organism>
<dbReference type="EMBL" id="JAHSPG010000004">
    <property type="protein sequence ID" value="MBV4357359.1"/>
    <property type="molecule type" value="Genomic_DNA"/>
</dbReference>
<protein>
    <submittedName>
        <fullName evidence="1">ATP-binding protein</fullName>
    </submittedName>
</protein>
<dbReference type="RefSeq" id="WP_217791002.1">
    <property type="nucleotide sequence ID" value="NZ_JAHSPG010000004.1"/>
</dbReference>
<gene>
    <name evidence="1" type="ORF">KTO63_09390</name>
</gene>
<sequence>MTALNWNIFRTKFHQRERDAFESLAYMLFCYEHNIKIGIFRFKNQTGIETEPIEHNGQKIGFQAKFYDIKLSDNKDDIIQSLRKAKEKNPLLNKMLIYTNQELSEGRDKHQKKPSYLKTIEEVAIEVQLEIEWRVNSHFEKQLSVPENAYLFNWYFGAEKNIVDFLEQLTKHSEVILFPIHTSIHYGDRQLKIDRSSLVSKILSSPSKVIILSGDGGSGKTALVKEMWSRLRPIYVLKASEFNRPSISHLLKDFGEFGLVDFVAAHSEEVDRTFIIDSAEKLADLENQDVFIEFLSTLISNEWKIIFTTRNSFLDDLRFQMLEIYRLTFQTIVIENLTPSELRKLAEEFRFTTPKDAKVFSLIQNLFYLQEYLDHFNNTSNDLDYGDFRELLWQKRIQKSKIKKNNIHLEREKCFLEIAKRRCNTGDFFLTDLPCSGDILALLSSDEIIQYDDSQKGYFITHDIYEEWALQRLIENQFAKFTDFAVFFDTIGEALPMRRAFRSWLSDKLLQEDPGLRVFVENSFIDDKIPPFWKDELLISILLSECSTWFFETFESIILENDQYYLKSIVFLLRTACKEVDEIWEKINQVNVAQSGVFFTKPKGKGWEATIEFLYKHIAVISGEDLGIILPLLKDWNNQHSSGTITRLAGLFALHFYKDSELNESMGYPSTIEEQLLLIVLAAARELKTELTELGETLLQVPYSRRTVFNSLRNKILIDNNASIYFIYELPELTIRLLDQAWHKPQDEPTALGGGMNIDKYYAIRSHDYYPPSAYQTPVFSLLQADFSQTVQFILDFNNRSTLAYEESKYGNTLEVVELEVDGVIVKQLISQSLWCMHRGSSSPVTPYLLQSMHMALEKKLMSIAANSDGKNLVQWLKYLLKETRSASITAVVASVVLAYPEKLFEIALILFHQYLFFVYDNQRLIRENEVESIYSFWRGMDPHTKKFEDERIASCKEPHRRKTLESLVLESQFFRTGDVSQVQADRHKRAILDIIDKMYAATDGQDSKSEKYKVFRIFLARIDSRKMSPKVEHRDGKAFILFNPELANDLQQFSDEGAQQHAEMLKFRLLKTWGLDKFRNRHASGTYEQYEMHPRKVVEETKLFIEELKQGKNDFRLFDNCIPAFTCAALLKQYHKELSKKDLKFCRDVIMEFAVQPIEEGYEYQISDGVEAAISAIPYLYTLFPKDKNLYNFILLVILFDTYRIGEYKRVCDYSTEAINSILFHTEPKEANAILSCYLKFKPLLDDVTDPRKLYFENTTRIQALHQFIDRMEQDIGEALTDESLYYQIDFDALTITDFEMVFKSFPDGTKDPLHLEFIKKALEKFRNKLLLNDRCGNDDDDIDEGIEYRVKCRFIRKYARFLLWREANTVAEWVTPFISPFNVSNYMAMFISDVVLEQDRLQKYEQFWEIWQTLYQPIKQASLGSEGHHLDSIIHNYLLAWGYWQETAKEWHTLKSGDSVFFKKICGEMGAHKEVLYSIARLLNEIGSSYLNEGVYWVADMIVNNKKYVNEDIHPNTIYYLNQIARKFIYLNRTKIKSNRMLRSRILIVLNFLFGQGSVTGYLLREEVF</sequence>
<comment type="caution">
    <text evidence="1">The sequence shown here is derived from an EMBL/GenBank/DDBJ whole genome shotgun (WGS) entry which is preliminary data.</text>
</comment>
<proteinExistence type="predicted"/>
<evidence type="ECO:0000313" key="2">
    <source>
        <dbReference type="Proteomes" id="UP000812270"/>
    </source>
</evidence>
<keyword evidence="2" id="KW-1185">Reference proteome</keyword>
<dbReference type="Proteomes" id="UP000812270">
    <property type="component" value="Unassembled WGS sequence"/>
</dbReference>
<dbReference type="GO" id="GO:0005524">
    <property type="term" value="F:ATP binding"/>
    <property type="evidence" value="ECO:0007669"/>
    <property type="project" value="UniProtKB-KW"/>
</dbReference>
<accession>A0A9E2S9Y8</accession>
<dbReference type="NCBIfam" id="NF041815">
    <property type="entry name" value="Avs4"/>
    <property type="match status" value="1"/>
</dbReference>
<evidence type="ECO:0000313" key="1">
    <source>
        <dbReference type="EMBL" id="MBV4357359.1"/>
    </source>
</evidence>